<dbReference type="Proteomes" id="UP000467006">
    <property type="component" value="Chromosome"/>
</dbReference>
<dbReference type="OrthoDB" id="5243643at2"/>
<dbReference type="PANTHER" id="PTHR21266">
    <property type="entry name" value="IRON-SULFUR DOMAIN CONTAINING PROTEIN"/>
    <property type="match status" value="1"/>
</dbReference>
<evidence type="ECO:0000313" key="7">
    <source>
        <dbReference type="Proteomes" id="UP000467006"/>
    </source>
</evidence>
<dbReference type="GO" id="GO:0046872">
    <property type="term" value="F:metal ion binding"/>
    <property type="evidence" value="ECO:0007669"/>
    <property type="project" value="UniProtKB-KW"/>
</dbReference>
<dbReference type="GO" id="GO:0051537">
    <property type="term" value="F:2 iron, 2 sulfur cluster binding"/>
    <property type="evidence" value="ECO:0007669"/>
    <property type="project" value="UniProtKB-KW"/>
</dbReference>
<evidence type="ECO:0000313" key="6">
    <source>
        <dbReference type="EMBL" id="BBX17041.1"/>
    </source>
</evidence>
<keyword evidence="2" id="KW-0479">Metal-binding</keyword>
<keyword evidence="7" id="KW-1185">Reference proteome</keyword>
<evidence type="ECO:0000256" key="1">
    <source>
        <dbReference type="ARBA" id="ARBA00022714"/>
    </source>
</evidence>
<dbReference type="PROSITE" id="PS51296">
    <property type="entry name" value="RIESKE"/>
    <property type="match status" value="1"/>
</dbReference>
<sequence length="341" mass="37867">MTETIESLGGAPKEFRPGAIALRDAWFPLVHANQVKRRPVARALHGEPVIFYRDGSGVLRATDATPGTPATARPGSAFLDATGHYPLIERYGYAWVWYGDPLNASAEFLPCIPHTPVEGLPRRFQATVVYDCTYELVCENLLDLTHADFLHSKLTGDALSEDDVIDVYSTSETVTMIRTAHGRPIPQMQKALAGGAKTQNVRAVTITYVRSGLCVLHGDFNPGMSMPMIHPTNPESRTRCRVPALFNPRYMPGFARAVFPLSAHPVGRQDNWAIRKQNAKYVGARRHDQQDLSSRFDKAGLRYRKVYQQLAARQRDGDFSYLPDAGIARDTSEELGIDTRA</sequence>
<dbReference type="Pfam" id="PF19112">
    <property type="entry name" value="VanA_C"/>
    <property type="match status" value="1"/>
</dbReference>
<name>A0A7I7K0L6_9MYCO</name>
<dbReference type="SUPFAM" id="SSF55961">
    <property type="entry name" value="Bet v1-like"/>
    <property type="match status" value="1"/>
</dbReference>
<accession>A0A7I7K0L6</accession>
<reference evidence="6 7" key="1">
    <citation type="journal article" date="2019" name="Emerg. Microbes Infect.">
        <title>Comprehensive subspecies identification of 175 nontuberculous mycobacteria species based on 7547 genomic profiles.</title>
        <authorList>
            <person name="Matsumoto Y."/>
            <person name="Kinjo T."/>
            <person name="Motooka D."/>
            <person name="Nabeya D."/>
            <person name="Jung N."/>
            <person name="Uechi K."/>
            <person name="Horii T."/>
            <person name="Iida T."/>
            <person name="Fujita J."/>
            <person name="Nakamura S."/>
        </authorList>
    </citation>
    <scope>NUCLEOTIDE SEQUENCE [LARGE SCALE GENOMIC DNA]</scope>
    <source>
        <strain evidence="6 7">JCM 6396</strain>
    </source>
</reference>
<dbReference type="InterPro" id="IPR036922">
    <property type="entry name" value="Rieske_2Fe-2S_sf"/>
</dbReference>
<keyword evidence="4" id="KW-0408">Iron</keyword>
<dbReference type="InterPro" id="IPR017941">
    <property type="entry name" value="Rieske_2Fe-2S"/>
</dbReference>
<dbReference type="EMBL" id="AP022563">
    <property type="protein sequence ID" value="BBX17041.1"/>
    <property type="molecule type" value="Genomic_DNA"/>
</dbReference>
<dbReference type="RefSeq" id="WP_098004678.1">
    <property type="nucleotide sequence ID" value="NZ_AP022563.1"/>
</dbReference>
<keyword evidence="5" id="KW-0411">Iron-sulfur</keyword>
<keyword evidence="3" id="KW-0560">Oxidoreductase</keyword>
<gene>
    <name evidence="6" type="ORF">MDUV_19010</name>
</gene>
<proteinExistence type="predicted"/>
<dbReference type="PANTHER" id="PTHR21266:SF60">
    <property type="entry name" value="3-KETOSTEROID-9-ALPHA-MONOOXYGENASE, OXYGENASE COMPONENT"/>
    <property type="match status" value="1"/>
</dbReference>
<evidence type="ECO:0000256" key="2">
    <source>
        <dbReference type="ARBA" id="ARBA00022723"/>
    </source>
</evidence>
<dbReference type="KEGG" id="mdu:MDUV_19010"/>
<dbReference type="AlphaFoldDB" id="A0A7I7K0L6"/>
<evidence type="ECO:0000256" key="3">
    <source>
        <dbReference type="ARBA" id="ARBA00023002"/>
    </source>
</evidence>
<dbReference type="GO" id="GO:0016705">
    <property type="term" value="F:oxidoreductase activity, acting on paired donors, with incorporation or reduction of molecular oxygen"/>
    <property type="evidence" value="ECO:0007669"/>
    <property type="project" value="UniProtKB-ARBA"/>
</dbReference>
<dbReference type="GO" id="GO:0004497">
    <property type="term" value="F:monooxygenase activity"/>
    <property type="evidence" value="ECO:0007669"/>
    <property type="project" value="UniProtKB-ARBA"/>
</dbReference>
<protein>
    <submittedName>
        <fullName evidence="6">Uncharacterized protein</fullName>
    </submittedName>
</protein>
<keyword evidence="1" id="KW-0001">2Fe-2S</keyword>
<dbReference type="InterPro" id="IPR044043">
    <property type="entry name" value="VanA_C_cat"/>
</dbReference>
<organism evidence="6 7">
    <name type="scientific">Mycolicibacterium duvalii</name>
    <dbReference type="NCBI Taxonomy" id="39688"/>
    <lineage>
        <taxon>Bacteria</taxon>
        <taxon>Bacillati</taxon>
        <taxon>Actinomycetota</taxon>
        <taxon>Actinomycetes</taxon>
        <taxon>Mycobacteriales</taxon>
        <taxon>Mycobacteriaceae</taxon>
        <taxon>Mycolicibacterium</taxon>
    </lineage>
</organism>
<evidence type="ECO:0000256" key="5">
    <source>
        <dbReference type="ARBA" id="ARBA00023014"/>
    </source>
</evidence>
<dbReference type="Gene3D" id="3.90.380.10">
    <property type="entry name" value="Naphthalene 1,2-dioxygenase Alpha Subunit, Chain A, domain 1"/>
    <property type="match status" value="1"/>
</dbReference>
<dbReference type="SUPFAM" id="SSF50022">
    <property type="entry name" value="ISP domain"/>
    <property type="match status" value="1"/>
</dbReference>
<dbReference type="InterPro" id="IPR050584">
    <property type="entry name" value="Cholesterol_7-desaturase"/>
</dbReference>
<evidence type="ECO:0000256" key="4">
    <source>
        <dbReference type="ARBA" id="ARBA00023004"/>
    </source>
</evidence>